<feature type="transmembrane region" description="Helical" evidence="2">
    <location>
        <begin position="161"/>
        <end position="187"/>
    </location>
</feature>
<dbReference type="Pfam" id="PF01764">
    <property type="entry name" value="Lipase_3"/>
    <property type="match status" value="1"/>
</dbReference>
<dbReference type="CDD" id="cd00519">
    <property type="entry name" value="Lipase_3"/>
    <property type="match status" value="1"/>
</dbReference>
<dbReference type="Gene3D" id="3.40.50.1820">
    <property type="entry name" value="alpha/beta hydrolase"/>
    <property type="match status" value="1"/>
</dbReference>
<feature type="transmembrane region" description="Helical" evidence="2">
    <location>
        <begin position="119"/>
        <end position="140"/>
    </location>
</feature>
<feature type="transmembrane region" description="Helical" evidence="2">
    <location>
        <begin position="379"/>
        <end position="407"/>
    </location>
</feature>
<feature type="transmembrane region" description="Helical" evidence="2">
    <location>
        <begin position="354"/>
        <end position="373"/>
    </location>
</feature>
<keyword evidence="2" id="KW-0472">Membrane</keyword>
<comment type="caution">
    <text evidence="4">The sequence shown here is derived from an EMBL/GenBank/DDBJ whole genome shotgun (WGS) entry which is preliminary data.</text>
</comment>
<keyword evidence="5" id="KW-1185">Reference proteome</keyword>
<feature type="transmembrane region" description="Helical" evidence="2">
    <location>
        <begin position="75"/>
        <end position="99"/>
    </location>
</feature>
<dbReference type="GO" id="GO:0006629">
    <property type="term" value="P:lipid metabolic process"/>
    <property type="evidence" value="ECO:0007669"/>
    <property type="project" value="InterPro"/>
</dbReference>
<dbReference type="Proteomes" id="UP001465755">
    <property type="component" value="Unassembled WGS sequence"/>
</dbReference>
<evidence type="ECO:0000313" key="5">
    <source>
        <dbReference type="Proteomes" id="UP001465755"/>
    </source>
</evidence>
<proteinExistence type="predicted"/>
<dbReference type="InterPro" id="IPR029058">
    <property type="entry name" value="AB_hydrolase_fold"/>
</dbReference>
<evidence type="ECO:0000259" key="3">
    <source>
        <dbReference type="Pfam" id="PF01764"/>
    </source>
</evidence>
<sequence>MKPGRRKLQQSRIAFSNWTPAIAHASGFAPATKPAGSHKQDLAQKLLSSLRSELPKPAFWGGLTLDSVDPKKVRVMMTVALISTIVSLLCVIALCILGWTVQRSNVYGIYGSQGNGYWIGNTIVGGLSLIFVSYILGSFINRCLQCRRAGLKWRHRRKRMATLMFLAAAFTALNLAAWLCANIHTLIVDCSWFTLTVTVFNIISWTGWNTVLYLLCMMTYSLCRWKPRSAVLLQDGNNLLIMDAPWTIYLWHSWIWVIYEVLLIVPWIIAYSKNGSEPWGGVIETFGYPNCQQWLWNCDPGGPERALLIAGAAALLLHLFQFYFFVALAHYQLRNKQYNDFRAPHMLLRLQKRSTMLCLKVTLAVTVLLAFAQPGDTCWSIILAWMGSIPIQLSGTTLVIILLFFFVPKRPGDRLEQSWFQDPTWTEDDRSARVLQRLDSMQSQKSDGQAVQEQPPFCVETALKLHRWCLLAYCDFGQKGPEDEAVQREESKAKAGKEGDGIVIESYNSGVPEEARDWETETAETPPGAKNGVVAATDHAARGLARVTSTLAHLPTDRRITTNASLPDSTSNSSTTPLREQEQNNDSDFEEGASKFEEGASTTGRTHGHETAARRNRQSTESDAASTMSETQYTEGGTKTRGKRRGRRKPIRDMSPAERLSTALALYSIEQTCAFWEPVFDTRAVVGWRKDIIIVAFRGTRSMRNALSDLRVWQTEHAIVKEVAHMGLRPMVHSGFYRAWSSMGLNHKILNHLKGLLSEGEVGSTARICLTGHSLGGALAVLAAHDIQRELQTDNIQVVTFGCPYIGNTAFKSDYERRVRDTWHVIHETDPVPTSGKIFSLSKRPGQRVIVNGAGEMAVQPNPLEIRMQRGNSVHHHMMVSYRAALIAVCRMQFSIRGSAAGRAGVLALGRDQALHTDMALDGFEWAEMQKAARWGDQLLVRMAAPKVKRSKLHYACAVLLPIGFLIDASIRWVARTREKHEQRSDLARGGPKGIHRSQLGKEASSKNNLSAAEEGLAKSDCDESLAKDDSSALKRGEAFAELGKQS</sequence>
<dbReference type="PANTHER" id="PTHR45856">
    <property type="entry name" value="ALPHA/BETA-HYDROLASES SUPERFAMILY PROTEIN"/>
    <property type="match status" value="1"/>
</dbReference>
<keyword evidence="2" id="KW-1133">Transmembrane helix</keyword>
<gene>
    <name evidence="4" type="ORF">WJX73_006415</name>
</gene>
<evidence type="ECO:0000256" key="2">
    <source>
        <dbReference type="SAM" id="Phobius"/>
    </source>
</evidence>
<feature type="region of interest" description="Disordered" evidence="1">
    <location>
        <begin position="981"/>
        <end position="1032"/>
    </location>
</feature>
<evidence type="ECO:0000256" key="1">
    <source>
        <dbReference type="SAM" id="MobiDB-lite"/>
    </source>
</evidence>
<feature type="compositionally biased region" description="Basic residues" evidence="1">
    <location>
        <begin position="640"/>
        <end position="650"/>
    </location>
</feature>
<dbReference type="SUPFAM" id="SSF53474">
    <property type="entry name" value="alpha/beta-Hydrolases"/>
    <property type="match status" value="1"/>
</dbReference>
<evidence type="ECO:0000313" key="4">
    <source>
        <dbReference type="EMBL" id="KAK9804602.1"/>
    </source>
</evidence>
<feature type="compositionally biased region" description="Polar residues" evidence="1">
    <location>
        <begin position="619"/>
        <end position="635"/>
    </location>
</feature>
<dbReference type="EMBL" id="JALJOQ010000049">
    <property type="protein sequence ID" value="KAK9804602.1"/>
    <property type="molecule type" value="Genomic_DNA"/>
</dbReference>
<feature type="transmembrane region" description="Helical" evidence="2">
    <location>
        <begin position="306"/>
        <end position="333"/>
    </location>
</feature>
<feature type="transmembrane region" description="Helical" evidence="2">
    <location>
        <begin position="248"/>
        <end position="269"/>
    </location>
</feature>
<feature type="transmembrane region" description="Helical" evidence="2">
    <location>
        <begin position="193"/>
        <end position="216"/>
    </location>
</feature>
<feature type="transmembrane region" description="Helical" evidence="2">
    <location>
        <begin position="953"/>
        <end position="975"/>
    </location>
</feature>
<organism evidence="4 5">
    <name type="scientific">Symbiochloris irregularis</name>
    <dbReference type="NCBI Taxonomy" id="706552"/>
    <lineage>
        <taxon>Eukaryota</taxon>
        <taxon>Viridiplantae</taxon>
        <taxon>Chlorophyta</taxon>
        <taxon>core chlorophytes</taxon>
        <taxon>Trebouxiophyceae</taxon>
        <taxon>Trebouxiales</taxon>
        <taxon>Trebouxiaceae</taxon>
        <taxon>Symbiochloris</taxon>
    </lineage>
</organism>
<accession>A0AAW1P5Y8</accession>
<feature type="domain" description="Fungal lipase-type" evidence="3">
    <location>
        <begin position="694"/>
        <end position="834"/>
    </location>
</feature>
<feature type="region of interest" description="Disordered" evidence="1">
    <location>
        <begin position="548"/>
        <end position="655"/>
    </location>
</feature>
<dbReference type="AlphaFoldDB" id="A0AAW1P5Y8"/>
<feature type="region of interest" description="Disordered" evidence="1">
    <location>
        <begin position="508"/>
        <end position="532"/>
    </location>
</feature>
<feature type="compositionally biased region" description="Polar residues" evidence="1">
    <location>
        <begin position="561"/>
        <end position="578"/>
    </location>
</feature>
<reference evidence="4 5" key="1">
    <citation type="journal article" date="2024" name="Nat. Commun.">
        <title>Phylogenomics reveals the evolutionary origins of lichenization in chlorophyte algae.</title>
        <authorList>
            <person name="Puginier C."/>
            <person name="Libourel C."/>
            <person name="Otte J."/>
            <person name="Skaloud P."/>
            <person name="Haon M."/>
            <person name="Grisel S."/>
            <person name="Petersen M."/>
            <person name="Berrin J.G."/>
            <person name="Delaux P.M."/>
            <person name="Dal Grande F."/>
            <person name="Keller J."/>
        </authorList>
    </citation>
    <scope>NUCLEOTIDE SEQUENCE [LARGE SCALE GENOMIC DNA]</scope>
    <source>
        <strain evidence="4 5">SAG 2036</strain>
    </source>
</reference>
<name>A0AAW1P5Y8_9CHLO</name>
<keyword evidence="2" id="KW-0812">Transmembrane</keyword>
<dbReference type="PANTHER" id="PTHR45856:SF11">
    <property type="entry name" value="FUNGAL LIPASE-LIKE DOMAIN-CONTAINING PROTEIN"/>
    <property type="match status" value="1"/>
</dbReference>
<protein>
    <recommendedName>
        <fullName evidence="3">Fungal lipase-type domain-containing protein</fullName>
    </recommendedName>
</protein>
<dbReference type="InterPro" id="IPR051218">
    <property type="entry name" value="Sec_MonoDiacylglyc_Lipase"/>
</dbReference>
<dbReference type="InterPro" id="IPR002921">
    <property type="entry name" value="Fungal_lipase-type"/>
</dbReference>
<feature type="compositionally biased region" description="Basic and acidic residues" evidence="1">
    <location>
        <begin position="1016"/>
        <end position="1032"/>
    </location>
</feature>